<feature type="transmembrane region" description="Helical" evidence="5">
    <location>
        <begin position="1131"/>
        <end position="1152"/>
    </location>
</feature>
<dbReference type="InterPro" id="IPR027359">
    <property type="entry name" value="Volt_channel_dom_sf"/>
</dbReference>
<dbReference type="Gene3D" id="1.10.287.70">
    <property type="match status" value="2"/>
</dbReference>
<keyword evidence="2 5" id="KW-0812">Transmembrane</keyword>
<dbReference type="Pfam" id="PF13896">
    <property type="entry name" value="Glyco_transf_49"/>
    <property type="match status" value="1"/>
</dbReference>
<feature type="transmembrane region" description="Helical" evidence="5">
    <location>
        <begin position="664"/>
        <end position="689"/>
    </location>
</feature>
<feature type="transmembrane region" description="Helical" evidence="5">
    <location>
        <begin position="701"/>
        <end position="718"/>
    </location>
</feature>
<proteinExistence type="predicted"/>
<evidence type="ECO:0000256" key="4">
    <source>
        <dbReference type="ARBA" id="ARBA00023136"/>
    </source>
</evidence>
<name>A0A813T970_ADIRI</name>
<keyword evidence="8" id="KW-1185">Reference proteome</keyword>
<feature type="transmembrane region" description="Helical" evidence="5">
    <location>
        <begin position="885"/>
        <end position="903"/>
    </location>
</feature>
<feature type="transmembrane region" description="Helical" evidence="5">
    <location>
        <begin position="34"/>
        <end position="59"/>
    </location>
</feature>
<feature type="transmembrane region" description="Helical" evidence="5">
    <location>
        <begin position="605"/>
        <end position="624"/>
    </location>
</feature>
<dbReference type="GO" id="GO:0015280">
    <property type="term" value="F:ligand-gated sodium channel activity"/>
    <property type="evidence" value="ECO:0007669"/>
    <property type="project" value="TreeGrafter"/>
</dbReference>
<feature type="transmembrane region" description="Helical" evidence="5">
    <location>
        <begin position="738"/>
        <end position="761"/>
    </location>
</feature>
<dbReference type="GO" id="GO:0022832">
    <property type="term" value="F:voltage-gated channel activity"/>
    <property type="evidence" value="ECO:0007669"/>
    <property type="project" value="InterPro"/>
</dbReference>
<evidence type="ECO:0000256" key="2">
    <source>
        <dbReference type="ARBA" id="ARBA00022692"/>
    </source>
</evidence>
<keyword evidence="3 5" id="KW-1133">Transmembrane helix</keyword>
<feature type="domain" description="Ion transport" evidence="6">
    <location>
        <begin position="573"/>
        <end position="764"/>
    </location>
</feature>
<dbReference type="EMBL" id="CAJNOR010000122">
    <property type="protein sequence ID" value="CAF0806468.1"/>
    <property type="molecule type" value="Genomic_DNA"/>
</dbReference>
<evidence type="ECO:0000256" key="3">
    <source>
        <dbReference type="ARBA" id="ARBA00022989"/>
    </source>
</evidence>
<dbReference type="Pfam" id="PF00520">
    <property type="entry name" value="Ion_trans"/>
    <property type="match status" value="2"/>
</dbReference>
<dbReference type="SUPFAM" id="SSF81324">
    <property type="entry name" value="Voltage-gated potassium channels"/>
    <property type="match status" value="1"/>
</dbReference>
<dbReference type="Proteomes" id="UP000663828">
    <property type="component" value="Unassembled WGS sequence"/>
</dbReference>
<comment type="subcellular location">
    <subcellularLocation>
        <location evidence="1">Membrane</location>
        <topology evidence="1">Multi-pass membrane protein</topology>
    </subcellularLocation>
</comment>
<dbReference type="AlphaFoldDB" id="A0A813T970"/>
<accession>A0A813T970</accession>
<dbReference type="GO" id="GO:0005765">
    <property type="term" value="C:lysosomal membrane"/>
    <property type="evidence" value="ECO:0007669"/>
    <property type="project" value="InterPro"/>
</dbReference>
<dbReference type="PANTHER" id="PTHR46768:SF1">
    <property type="entry name" value="TWO PORE CHANNEL PROTEIN 2"/>
    <property type="match status" value="1"/>
</dbReference>
<feature type="transmembrane region" description="Helical" evidence="5">
    <location>
        <begin position="1097"/>
        <end position="1119"/>
    </location>
</feature>
<comment type="caution">
    <text evidence="7">The sequence shown here is derived from an EMBL/GenBank/DDBJ whole genome shotgun (WGS) entry which is preliminary data.</text>
</comment>
<protein>
    <recommendedName>
        <fullName evidence="6">Ion transport domain-containing protein</fullName>
    </recommendedName>
</protein>
<feature type="transmembrane region" description="Helical" evidence="5">
    <location>
        <begin position="568"/>
        <end position="593"/>
    </location>
</feature>
<dbReference type="GO" id="GO:0075509">
    <property type="term" value="P:endocytosis involved in viral entry into host cell"/>
    <property type="evidence" value="ECO:0007669"/>
    <property type="project" value="TreeGrafter"/>
</dbReference>
<reference evidence="7" key="1">
    <citation type="submission" date="2021-02" db="EMBL/GenBank/DDBJ databases">
        <authorList>
            <person name="Nowell W R."/>
        </authorList>
    </citation>
    <scope>NUCLEOTIDE SEQUENCE</scope>
</reference>
<feature type="transmembrane region" description="Helical" evidence="5">
    <location>
        <begin position="1037"/>
        <end position="1054"/>
    </location>
</feature>
<dbReference type="InterPro" id="IPR028798">
    <property type="entry name" value="TPC2"/>
</dbReference>
<dbReference type="InterPro" id="IPR005821">
    <property type="entry name" value="Ion_trans_dom"/>
</dbReference>
<dbReference type="PANTHER" id="PTHR46768">
    <property type="entry name" value="TWO PORE CALCIUM CHANNEL PROTEIN 2"/>
    <property type="match status" value="1"/>
</dbReference>
<dbReference type="GO" id="GO:0019722">
    <property type="term" value="P:calcium-mediated signaling"/>
    <property type="evidence" value="ECO:0007669"/>
    <property type="project" value="TreeGrafter"/>
</dbReference>
<evidence type="ECO:0000256" key="1">
    <source>
        <dbReference type="ARBA" id="ARBA00004141"/>
    </source>
</evidence>
<evidence type="ECO:0000256" key="5">
    <source>
        <dbReference type="SAM" id="Phobius"/>
    </source>
</evidence>
<dbReference type="GO" id="GO:0097682">
    <property type="term" value="F:intracellularly phosphatidylinositol-3,5-bisphosphate-gated monatomic cation channel activity"/>
    <property type="evidence" value="ECO:0007669"/>
    <property type="project" value="TreeGrafter"/>
</dbReference>
<keyword evidence="4 5" id="KW-0472">Membrane</keyword>
<organism evidence="7 8">
    <name type="scientific">Adineta ricciae</name>
    <name type="common">Rotifer</name>
    <dbReference type="NCBI Taxonomy" id="249248"/>
    <lineage>
        <taxon>Eukaryota</taxon>
        <taxon>Metazoa</taxon>
        <taxon>Spiralia</taxon>
        <taxon>Gnathifera</taxon>
        <taxon>Rotifera</taxon>
        <taxon>Eurotatoria</taxon>
        <taxon>Bdelloidea</taxon>
        <taxon>Adinetida</taxon>
        <taxon>Adinetidae</taxon>
        <taxon>Adineta</taxon>
    </lineage>
</organism>
<feature type="domain" description="Ion transport" evidence="6">
    <location>
        <begin position="884"/>
        <end position="1162"/>
    </location>
</feature>
<evidence type="ECO:0000313" key="7">
    <source>
        <dbReference type="EMBL" id="CAF0806468.1"/>
    </source>
</evidence>
<sequence>MPPSNVCFIRLRRYFLRYSLSCNRRTKLKSLLKIFLIIIVAFLFMTLINGVLFSSLLFFQEDTKEPDYDFDTRPYYRTIEMKKRFDTSGNYIIVQNFVQYQSNLTKNAGLLALNLHTGIDQLHLLLQHVNVWDGPISLSLYVKGSRGSDDIDYAAMWLRCNRRSFKILNIHLVISATAYKSSISSQHHSHSVKYTVNCQQVSYTNHSDEKDSTPYPSNLLRNIARLGNSHPSIQYILTLDIDIFPSPDLFHHLVSFYTKTSISNENFNRTLYVIPVFEIHTDTIKRSIPLPQNKHELTLLWNDQQIQPYQNDICPTCQSLTNYQAWKQEQRSDDILPLFRPHYSQPWKPFFIGPKTMPMFDPRFKAHGHARISQCCESFISGYDYAVMNNVYLYRIGFLEKSQLPNTKFIEDDTSLLLFQQFYEDLLKSYPNTTRKYMDRRQTHSSIHTDCGSDFIIHTSSLTWKSRLQNFFGIPKPIDGENTDSERCSWSAHTLLCATIFLEDAVNYQSIAHKVTNFYLLVHRWSSSPLIRNLHRIALTINLCLALFEQPSSFSLTSDVRDKPKRIVFPYLLMMIIEGLTLIWFLAYICTKIACLGVKHARKRFWMIAFFIVTIYSLCEWFAMTTLIGLTYQGTRIRRIFRPLFMIESSQLMKKALKAVQKDLLTIIACVAMALAHILFFAIMAMFLFPRSETRKDSQGSTYFSSLHDSVFQLLVLYSTANNPDVMTPAYSDNRLNVLFFLIFVIIGIYWIQNIITAVVYRAFRGYFLNSIINSQLRRRVAIQASFEIMKKRTLRDGSVEIRDTVPIAIVQTIVNAATMSKWHADRIGQRLFELTLEHEIIDFEQYSSIMQLLDLNPKLVQDIEIETLGQSIPDRLKAVGRSRIFDSIGTLLALLSVLFTTIEVSHRHLHSEYKDLVRRSIFIAFMNLSLLIYFVLEIVMKAWSYGPDKYFRSSAANILETAVAFTCFTLEIIHMGIHGSPVVSEQDLELTQKQIPFLTLWEANKACNMLFIYRLIRFLPASKNIQIIVGTVIDEIRNGGAFFGVLFSFYYAYSILGMELFGGAVGNLYLHQNQTNITVCGTYEQLEYWPNGFDDFFASIVTLYNIMIVNQWFVFVNAFRAATNTKWSELYFIFWYLFVTTIGLNICLALSGDIHEAKKKRADDHEELIVSNISQLKEPPPEMILQQLNRHPYVNFREDTSNA</sequence>
<evidence type="ECO:0000313" key="8">
    <source>
        <dbReference type="Proteomes" id="UP000663828"/>
    </source>
</evidence>
<feature type="transmembrane region" description="Helical" evidence="5">
    <location>
        <begin position="923"/>
        <end position="944"/>
    </location>
</feature>
<gene>
    <name evidence="7" type="ORF">XAT740_LOCUS3241</name>
</gene>
<evidence type="ECO:0000259" key="6">
    <source>
        <dbReference type="Pfam" id="PF00520"/>
    </source>
</evidence>
<dbReference type="Gene3D" id="1.20.120.350">
    <property type="entry name" value="Voltage-gated potassium channels. Chain C"/>
    <property type="match status" value="1"/>
</dbReference>